<dbReference type="InterPro" id="IPR044060">
    <property type="entry name" value="Bacterial_rp_domain"/>
</dbReference>
<gene>
    <name evidence="2" type="ORF">S06H3_02740</name>
</gene>
<protein>
    <recommendedName>
        <fullName evidence="1">Bacterial repeat domain-containing protein</fullName>
    </recommendedName>
</protein>
<feature type="domain" description="Bacterial repeat" evidence="1">
    <location>
        <begin position="202"/>
        <end position="271"/>
    </location>
</feature>
<comment type="caution">
    <text evidence="2">The sequence shown here is derived from an EMBL/GenBank/DDBJ whole genome shotgun (WGS) entry which is preliminary data.</text>
</comment>
<dbReference type="AlphaFoldDB" id="X1KIT0"/>
<reference evidence="2" key="1">
    <citation type="journal article" date="2014" name="Front. Microbiol.">
        <title>High frequency of phylogenetically diverse reductive dehalogenase-homologous genes in deep subseafloor sedimentary metagenomes.</title>
        <authorList>
            <person name="Kawai M."/>
            <person name="Futagami T."/>
            <person name="Toyoda A."/>
            <person name="Takaki Y."/>
            <person name="Nishi S."/>
            <person name="Hori S."/>
            <person name="Arai W."/>
            <person name="Tsubouchi T."/>
            <person name="Morono Y."/>
            <person name="Uchiyama I."/>
            <person name="Ito T."/>
            <person name="Fujiyama A."/>
            <person name="Inagaki F."/>
            <person name="Takami H."/>
        </authorList>
    </citation>
    <scope>NUCLEOTIDE SEQUENCE</scope>
    <source>
        <strain evidence="2">Expedition CK06-06</strain>
    </source>
</reference>
<proteinExistence type="predicted"/>
<organism evidence="2">
    <name type="scientific">marine sediment metagenome</name>
    <dbReference type="NCBI Taxonomy" id="412755"/>
    <lineage>
        <taxon>unclassified sequences</taxon>
        <taxon>metagenomes</taxon>
        <taxon>ecological metagenomes</taxon>
    </lineage>
</organism>
<evidence type="ECO:0000259" key="1">
    <source>
        <dbReference type="Pfam" id="PF18998"/>
    </source>
</evidence>
<evidence type="ECO:0000313" key="2">
    <source>
        <dbReference type="EMBL" id="GAH90054.1"/>
    </source>
</evidence>
<sequence length="590" mass="66235">MTLEDFTTYTEVDTANNRIQRTHHHVDHAATRNESTYLYKDYGVEHFSDFKHYVAVRSDFAAVNGRGTVWMVANDVDDVLRLSSEGKTFLQIRLYRTDTQRVLAFYEWVAGFGIGDGKLDMLPDTWYYLVIEKIGTSLTVKIYGDAARTNLLKTLNITLRGDWKFRYIYACNTYHYGTVPYLINNDIENLDLEPPPPPETRTLTIKSMDGGTTYPLPDSYSYEKDSPHEVTAIPDNGYVFDHWELDGKVSKKLSYNVTMDKDYTLRAFFVPSKVGTLNLLALADTEEVTASVLVTSETGVTLDPYETGQEIKLAPGTYTLSANYKGQTKTDAETIKAGVTSTVTFRFTKWYALTIVSDPSHINFTFNTESKKTPFVDQEVATGTYTIVFPASWMVGVDEYLFTQWEDGSVDPTRILIVGSPQQYNLTATYRLKQIEGTGPITQREHKDNLRQVFGKEKDIDEDNPLPVDVTNKLLAVEDTGVHSNPERYRQDNHWDSGAELVLNAAAAVNLGVAVAAGATRRIRSITVRNVAQANTIITLSQVAPAQNRVSFDVLAQSTRVWSEQDGVEFLTGVQVQISHLGHENPEVPL</sequence>
<name>X1KIT0_9ZZZZ</name>
<dbReference type="Pfam" id="PF18998">
    <property type="entry name" value="Flg_new_2"/>
    <property type="match status" value="1"/>
</dbReference>
<dbReference type="EMBL" id="BARV01000826">
    <property type="protein sequence ID" value="GAH90054.1"/>
    <property type="molecule type" value="Genomic_DNA"/>
</dbReference>
<accession>X1KIT0</accession>